<dbReference type="NCBIfam" id="TIGR00945">
    <property type="entry name" value="tatC"/>
    <property type="match status" value="1"/>
</dbReference>
<dbReference type="PRINTS" id="PR01840">
    <property type="entry name" value="TATCFAMILY"/>
</dbReference>
<feature type="transmembrane region" description="Helical" evidence="5">
    <location>
        <begin position="157"/>
        <end position="183"/>
    </location>
</feature>
<dbReference type="HAMAP" id="MF_00902">
    <property type="entry name" value="TatC"/>
    <property type="match status" value="1"/>
</dbReference>
<evidence type="ECO:0000313" key="6">
    <source>
        <dbReference type="EMBL" id="WZJ21263.1"/>
    </source>
</evidence>
<keyword evidence="5" id="KW-0813">Transport</keyword>
<comment type="subunit">
    <text evidence="5">The Tat system comprises two distinct complexes: a TatABC complex, containing multiple copies of TatA, TatB and TatC subunits, and a separate TatA complex, containing only TatA subunits. Substrates initially bind to the TatABC complex, which probably triggers association of the separate TatA complex to form the active translocon.</text>
</comment>
<evidence type="ECO:0000256" key="3">
    <source>
        <dbReference type="ARBA" id="ARBA00022989"/>
    </source>
</evidence>
<evidence type="ECO:0000313" key="7">
    <source>
        <dbReference type="Proteomes" id="UP001479520"/>
    </source>
</evidence>
<dbReference type="PANTHER" id="PTHR30371:SF0">
    <property type="entry name" value="SEC-INDEPENDENT PROTEIN TRANSLOCASE PROTEIN TATC, CHLOROPLASTIC-RELATED"/>
    <property type="match status" value="1"/>
</dbReference>
<dbReference type="PANTHER" id="PTHR30371">
    <property type="entry name" value="SEC-INDEPENDENT PROTEIN TRANSLOCASE PROTEIN TATC"/>
    <property type="match status" value="1"/>
</dbReference>
<evidence type="ECO:0000256" key="5">
    <source>
        <dbReference type="HAMAP-Rule" id="MF_00902"/>
    </source>
</evidence>
<keyword evidence="5" id="KW-0811">Translocation</keyword>
<evidence type="ECO:0000256" key="4">
    <source>
        <dbReference type="ARBA" id="ARBA00023136"/>
    </source>
</evidence>
<dbReference type="Pfam" id="PF00902">
    <property type="entry name" value="TatC"/>
    <property type="match status" value="1"/>
</dbReference>
<dbReference type="EMBL" id="CP151406">
    <property type="protein sequence ID" value="WZJ21263.1"/>
    <property type="molecule type" value="Genomic_DNA"/>
</dbReference>
<keyword evidence="7" id="KW-1185">Reference proteome</keyword>
<proteinExistence type="inferred from homology"/>
<gene>
    <name evidence="5 6" type="primary">tatC</name>
    <name evidence="6" type="ORF">AADV58_15115</name>
</gene>
<feature type="transmembrane region" description="Helical" evidence="5">
    <location>
        <begin position="219"/>
        <end position="239"/>
    </location>
</feature>
<keyword evidence="5" id="KW-0653">Protein transport</keyword>
<dbReference type="Proteomes" id="UP001479520">
    <property type="component" value="Chromosome"/>
</dbReference>
<organism evidence="6 7">
    <name type="scientific">Azonexus hydrophilus</name>
    <dbReference type="NCBI Taxonomy" id="418702"/>
    <lineage>
        <taxon>Bacteria</taxon>
        <taxon>Pseudomonadati</taxon>
        <taxon>Pseudomonadota</taxon>
        <taxon>Betaproteobacteria</taxon>
        <taxon>Rhodocyclales</taxon>
        <taxon>Azonexaceae</taxon>
        <taxon>Azonexus</taxon>
    </lineage>
</organism>
<protein>
    <recommendedName>
        <fullName evidence="5">Sec-independent protein translocase protein TatC</fullName>
    </recommendedName>
</protein>
<keyword evidence="5" id="KW-1003">Cell membrane</keyword>
<comment type="similarity">
    <text evidence="5">Belongs to the TatC family.</text>
</comment>
<comment type="function">
    <text evidence="5">Part of the twin-arginine translocation (Tat) system that transports large folded proteins containing a characteristic twin-arginine motif in their signal peptide across membranes. Together with TatB, TatC is part of a receptor directly interacting with Tat signal peptides.</text>
</comment>
<reference evidence="6 7" key="1">
    <citation type="submission" date="2024-04" db="EMBL/GenBank/DDBJ databases">
        <title>Dissimilatory iodate-reducing microorganisms contribute to the enrichment of iodine in groundwater.</title>
        <authorList>
            <person name="Jiang Z."/>
        </authorList>
    </citation>
    <scope>NUCLEOTIDE SEQUENCE [LARGE SCALE GENOMIC DNA]</scope>
    <source>
        <strain evidence="6 7">NCP973</strain>
    </source>
</reference>
<sequence length="284" mass="30505">MSETEQQETFVSHLVELRDRVLRSLIAIAVVMGGLALYPGPGAIYDLLAAPLTSALPEGTKMVAIGVVTPFMVPLKVTAMVAFVLALPYVLFQAWGFVAPGLYAHERRLGIPLIISSTVLFVLGMAFCYFFVFGQVFHFIASFAPKSITPAPDIEAYLSFVMTMFMAFGLSFEVPVALVVLVKLGVVKVEKLREWRSYFIVGAFVVAAVVTPPDVVSQLALAVPMCLLYELGILAATLVSKTTTRAEADAAAAASAEQSAASDLDLDAELDKAEADFRKLDGKS</sequence>
<name>A0ABZ2XF62_9RHOO</name>
<evidence type="ECO:0000256" key="1">
    <source>
        <dbReference type="ARBA" id="ARBA00004141"/>
    </source>
</evidence>
<feature type="transmembrane region" description="Helical" evidence="5">
    <location>
        <begin position="21"/>
        <end position="38"/>
    </location>
</feature>
<feature type="transmembrane region" description="Helical" evidence="5">
    <location>
        <begin position="110"/>
        <end position="137"/>
    </location>
</feature>
<keyword evidence="3 5" id="KW-1133">Transmembrane helix</keyword>
<feature type="transmembrane region" description="Helical" evidence="5">
    <location>
        <begin position="195"/>
        <end position="213"/>
    </location>
</feature>
<keyword evidence="4 5" id="KW-0472">Membrane</keyword>
<comment type="subcellular location">
    <subcellularLocation>
        <location evidence="5">Cell membrane</location>
        <topology evidence="5">Multi-pass membrane protein</topology>
    </subcellularLocation>
    <subcellularLocation>
        <location evidence="1">Membrane</location>
        <topology evidence="1">Multi-pass membrane protein</topology>
    </subcellularLocation>
</comment>
<dbReference type="RefSeq" id="WP_341743597.1">
    <property type="nucleotide sequence ID" value="NZ_CP151406.1"/>
</dbReference>
<keyword evidence="2 5" id="KW-0812">Transmembrane</keyword>
<dbReference type="InterPro" id="IPR002033">
    <property type="entry name" value="TatC"/>
</dbReference>
<accession>A0ABZ2XF62</accession>
<feature type="transmembrane region" description="Helical" evidence="5">
    <location>
        <begin position="77"/>
        <end position="98"/>
    </location>
</feature>
<evidence type="ECO:0000256" key="2">
    <source>
        <dbReference type="ARBA" id="ARBA00022692"/>
    </source>
</evidence>